<evidence type="ECO:0000259" key="2">
    <source>
        <dbReference type="PROSITE" id="PS52035"/>
    </source>
</evidence>
<organism evidence="3 4">
    <name type="scientific">Psychroflexus lacisalsi</name>
    <dbReference type="NCBI Taxonomy" id="503928"/>
    <lineage>
        <taxon>Bacteria</taxon>
        <taxon>Pseudomonadati</taxon>
        <taxon>Bacteroidota</taxon>
        <taxon>Flavobacteriia</taxon>
        <taxon>Flavobacteriales</taxon>
        <taxon>Flavobacteriaceae</taxon>
        <taxon>Psychroflexus</taxon>
    </lineage>
</organism>
<comment type="caution">
    <text evidence="3">The sequence shown here is derived from an EMBL/GenBank/DDBJ whole genome shotgun (WGS) entry which is preliminary data.</text>
</comment>
<accession>A0ABP3VME8</accession>
<comment type="similarity">
    <text evidence="1">Belongs to the peptidase M14 family.</text>
</comment>
<reference evidence="4" key="1">
    <citation type="journal article" date="2019" name="Int. J. Syst. Evol. Microbiol.">
        <title>The Global Catalogue of Microorganisms (GCM) 10K type strain sequencing project: providing services to taxonomists for standard genome sequencing and annotation.</title>
        <authorList>
            <consortium name="The Broad Institute Genomics Platform"/>
            <consortium name="The Broad Institute Genome Sequencing Center for Infectious Disease"/>
            <person name="Wu L."/>
            <person name="Ma J."/>
        </authorList>
    </citation>
    <scope>NUCLEOTIDE SEQUENCE [LARGE SCALE GENOMIC DNA]</scope>
    <source>
        <strain evidence="4">JCM 16231</strain>
    </source>
</reference>
<evidence type="ECO:0000256" key="1">
    <source>
        <dbReference type="PROSITE-ProRule" id="PRU01379"/>
    </source>
</evidence>
<evidence type="ECO:0000313" key="4">
    <source>
        <dbReference type="Proteomes" id="UP001500185"/>
    </source>
</evidence>
<dbReference type="Gene3D" id="3.40.630.10">
    <property type="entry name" value="Zn peptidases"/>
    <property type="match status" value="1"/>
</dbReference>
<keyword evidence="4" id="KW-1185">Reference proteome</keyword>
<feature type="active site" description="Proton donor/acceptor" evidence="1">
    <location>
        <position position="248"/>
    </location>
</feature>
<evidence type="ECO:0000313" key="3">
    <source>
        <dbReference type="EMBL" id="GAA0759425.1"/>
    </source>
</evidence>
<dbReference type="EMBL" id="BAAAGG010000005">
    <property type="protein sequence ID" value="GAA0759425.1"/>
    <property type="molecule type" value="Genomic_DNA"/>
</dbReference>
<dbReference type="RefSeq" id="WP_224454278.1">
    <property type="nucleotide sequence ID" value="NZ_BAAAGG010000005.1"/>
</dbReference>
<dbReference type="PROSITE" id="PS52035">
    <property type="entry name" value="PEPTIDASE_M14"/>
    <property type="match status" value="1"/>
</dbReference>
<dbReference type="InterPro" id="IPR000834">
    <property type="entry name" value="Peptidase_M14"/>
</dbReference>
<dbReference type="Proteomes" id="UP001500185">
    <property type="component" value="Unassembled WGS sequence"/>
</dbReference>
<dbReference type="SUPFAM" id="SSF53187">
    <property type="entry name" value="Zn-dependent exopeptidases"/>
    <property type="match status" value="1"/>
</dbReference>
<feature type="domain" description="Peptidase M14" evidence="2">
    <location>
        <begin position="11"/>
        <end position="276"/>
    </location>
</feature>
<proteinExistence type="inferred from homology"/>
<name>A0ABP3VME8_9FLAO</name>
<protein>
    <submittedName>
        <fullName evidence="3">M14 family metallopeptidase</fullName>
    </submittedName>
</protein>
<sequence length="382" mass="44367">MNLHPPDYLNLISEYSRFMCSKLLGRYLKEGDILDQLKSLSHKFKIRNEGYSEEGRIISSFLLGKGQTKILIWSQMHGNETTTTKSVFDLLNYLSLNDKFSKELFEKCSLIIIPVLNPDGAVNHTRVNANGIDLNRDAFQQTQTESKVLQNVYTKFKPDFCFNMHDQRTIFSAGNINKPATVSFLSPSFNEERDINDTRKKSMGLISSANHLLQKHIPGQVGRYDDGFNINCIGDFFQKDGTPTVLFEAGHFDNDYEREETRKYIFISLLNMIVDVVNNEQLNFIDKYFEIPENEKLYYDIIIRNVFVNNKTKDVAVQYQETLIDEKIEFIPFIERIDDLQLFYGHREIDAEKQVLEFEVPNSLREGEILPSFKLNNNVFVI</sequence>
<dbReference type="Pfam" id="PF00246">
    <property type="entry name" value="Peptidase_M14"/>
    <property type="match status" value="1"/>
</dbReference>
<gene>
    <name evidence="3" type="ORF">GCM10009433_17600</name>
</gene>